<evidence type="ECO:0000256" key="3">
    <source>
        <dbReference type="ARBA" id="ARBA00011890"/>
    </source>
</evidence>
<keyword evidence="5" id="KW-0963">Cytoplasm</keyword>
<evidence type="ECO:0000256" key="10">
    <source>
        <dbReference type="ARBA" id="ARBA00031323"/>
    </source>
</evidence>
<proteinExistence type="inferred from homology"/>
<dbReference type="Proteomes" id="UP000033699">
    <property type="component" value="Unassembled WGS sequence"/>
</dbReference>
<dbReference type="Gene3D" id="3.40.50.150">
    <property type="entry name" value="Vaccinia Virus protein VP39"/>
    <property type="match status" value="1"/>
</dbReference>
<organism evidence="12 13">
    <name type="scientific">Streptomyces rubellomurinus (strain ATCC 31215)</name>
    <dbReference type="NCBI Taxonomy" id="359131"/>
    <lineage>
        <taxon>Bacteria</taxon>
        <taxon>Bacillati</taxon>
        <taxon>Actinomycetota</taxon>
        <taxon>Actinomycetes</taxon>
        <taxon>Kitasatosporales</taxon>
        <taxon>Streptomycetaceae</taxon>
        <taxon>Streptomyces</taxon>
    </lineage>
</organism>
<dbReference type="InterPro" id="IPR029063">
    <property type="entry name" value="SAM-dependent_MTases_sf"/>
</dbReference>
<dbReference type="GO" id="GO:0004719">
    <property type="term" value="F:protein-L-isoaspartate (D-aspartate) O-methyltransferase activity"/>
    <property type="evidence" value="ECO:0007669"/>
    <property type="project" value="UniProtKB-EC"/>
</dbReference>
<keyword evidence="13" id="KW-1185">Reference proteome</keyword>
<dbReference type="InterPro" id="IPR027573">
    <property type="entry name" value="Methyltran_FxLD"/>
</dbReference>
<dbReference type="EMBL" id="JZKH01000018">
    <property type="protein sequence ID" value="KJS61969.1"/>
    <property type="molecule type" value="Genomic_DNA"/>
</dbReference>
<name>A0A0F2TFP5_STRR3</name>
<dbReference type="SUPFAM" id="SSF53335">
    <property type="entry name" value="S-adenosyl-L-methionine-dependent methyltransferases"/>
    <property type="match status" value="1"/>
</dbReference>
<comment type="similarity">
    <text evidence="2">Belongs to the methyltransferase superfamily. L-isoaspartyl/D-aspartyl protein methyltransferase family.</text>
</comment>
<keyword evidence="7 12" id="KW-0808">Transferase</keyword>
<evidence type="ECO:0000256" key="2">
    <source>
        <dbReference type="ARBA" id="ARBA00005369"/>
    </source>
</evidence>
<evidence type="ECO:0000256" key="7">
    <source>
        <dbReference type="ARBA" id="ARBA00022679"/>
    </source>
</evidence>
<evidence type="ECO:0000256" key="8">
    <source>
        <dbReference type="ARBA" id="ARBA00022691"/>
    </source>
</evidence>
<dbReference type="PANTHER" id="PTHR11579">
    <property type="entry name" value="PROTEIN-L-ISOASPARTATE O-METHYLTRANSFERASE"/>
    <property type="match status" value="1"/>
</dbReference>
<evidence type="ECO:0000256" key="6">
    <source>
        <dbReference type="ARBA" id="ARBA00022603"/>
    </source>
</evidence>
<dbReference type="InterPro" id="IPR000682">
    <property type="entry name" value="PCMT"/>
</dbReference>
<evidence type="ECO:0000256" key="4">
    <source>
        <dbReference type="ARBA" id="ARBA00013346"/>
    </source>
</evidence>
<dbReference type="AlphaFoldDB" id="A0A0F2TFP5"/>
<dbReference type="Pfam" id="PF01135">
    <property type="entry name" value="PCMT"/>
    <property type="match status" value="1"/>
</dbReference>
<dbReference type="RefSeq" id="WP_045695017.1">
    <property type="nucleotide sequence ID" value="NZ_JZKH01000018.1"/>
</dbReference>
<keyword evidence="8" id="KW-0949">S-adenosyl-L-methionine</keyword>
<dbReference type="GO" id="GO:0005737">
    <property type="term" value="C:cytoplasm"/>
    <property type="evidence" value="ECO:0007669"/>
    <property type="project" value="UniProtKB-SubCell"/>
</dbReference>
<accession>A0A0F2TFP5</accession>
<evidence type="ECO:0000256" key="11">
    <source>
        <dbReference type="ARBA" id="ARBA00031350"/>
    </source>
</evidence>
<dbReference type="GO" id="GO:0032259">
    <property type="term" value="P:methylation"/>
    <property type="evidence" value="ECO:0007669"/>
    <property type="project" value="UniProtKB-KW"/>
</dbReference>
<evidence type="ECO:0000313" key="13">
    <source>
        <dbReference type="Proteomes" id="UP000033699"/>
    </source>
</evidence>
<dbReference type="CDD" id="cd02440">
    <property type="entry name" value="AdoMet_MTases"/>
    <property type="match status" value="1"/>
</dbReference>
<evidence type="ECO:0000313" key="12">
    <source>
        <dbReference type="EMBL" id="KJS61969.1"/>
    </source>
</evidence>
<dbReference type="EC" id="2.1.1.77" evidence="3"/>
<dbReference type="NCBIfam" id="TIGR04364">
    <property type="entry name" value="methyltran_FxLD"/>
    <property type="match status" value="1"/>
</dbReference>
<sequence>MPDTVETDVTSADTPEQLRSAMTDKLLAEGKITSDGVERAFRTVPREVFVPEAPARQAYDVDDVVITKRNGYGVAISSVSAPRIQAFMLEQADLQPGHHVLEIGSSGTNAAMIAEIVGDKGEVTTLDIDQDVTDRATRGLAGTGYDRVNVVLGDGEQGCADHAPFDRILVTVGAWDIPPAWVNQLTEHGTITVPLRMRGVSRSITLRRDGDRLVSVSAEMAGFVRMQGEGAHEEQLLLLHGKEVGLRFDEEPPTHADKLTGALDTARVEEWTGATVGQTEPFDSLHLWLASALPGFCMLSATSDTKLVAPQNRTACPAMTDGSSLAHLALRKVSDDPRTFEFGAHGYGPEAAKLAAELAEQVRVWDRSHRSGPGPQFTIHPAGTPDEQLGEGRVIDKRHTRITISWP</sequence>
<protein>
    <recommendedName>
        <fullName evidence="4">Protein-L-isoaspartate O-methyltransferase</fullName>
        <ecNumber evidence="3">2.1.1.77</ecNumber>
    </recommendedName>
    <alternativeName>
        <fullName evidence="11">L-isoaspartyl protein carboxyl methyltransferase</fullName>
    </alternativeName>
    <alternativeName>
        <fullName evidence="9">Protein L-isoaspartyl methyltransferase</fullName>
    </alternativeName>
    <alternativeName>
        <fullName evidence="10">Protein-beta-aspartate methyltransferase</fullName>
    </alternativeName>
</protein>
<dbReference type="PANTHER" id="PTHR11579:SF0">
    <property type="entry name" value="PROTEIN-L-ISOASPARTATE(D-ASPARTATE) O-METHYLTRANSFERASE"/>
    <property type="match status" value="1"/>
</dbReference>
<keyword evidence="6 12" id="KW-0489">Methyltransferase</keyword>
<dbReference type="OrthoDB" id="4035289at2"/>
<dbReference type="PATRIC" id="fig|359131.3.peg.2176"/>
<comment type="caution">
    <text evidence="12">The sequence shown here is derived from an EMBL/GenBank/DDBJ whole genome shotgun (WGS) entry which is preliminary data.</text>
</comment>
<reference evidence="12 13" key="1">
    <citation type="submission" date="2015-02" db="EMBL/GenBank/DDBJ databases">
        <authorList>
            <person name="Ju K.-S."/>
            <person name="Doroghazi J.R."/>
            <person name="Metcalf W."/>
        </authorList>
    </citation>
    <scope>NUCLEOTIDE SEQUENCE [LARGE SCALE GENOMIC DNA]</scope>
    <source>
        <strain evidence="12 13">ATCC 31215</strain>
    </source>
</reference>
<evidence type="ECO:0000256" key="5">
    <source>
        <dbReference type="ARBA" id="ARBA00022490"/>
    </source>
</evidence>
<gene>
    <name evidence="12" type="ORF">VM95_11480</name>
</gene>
<evidence type="ECO:0000256" key="1">
    <source>
        <dbReference type="ARBA" id="ARBA00004496"/>
    </source>
</evidence>
<comment type="subcellular location">
    <subcellularLocation>
        <location evidence="1">Cytoplasm</location>
    </subcellularLocation>
</comment>
<evidence type="ECO:0000256" key="9">
    <source>
        <dbReference type="ARBA" id="ARBA00030757"/>
    </source>
</evidence>